<protein>
    <recommendedName>
        <fullName evidence="2">Dedicator of cytokinesis N-terminal domain-containing protein</fullName>
    </recommendedName>
</protein>
<feature type="domain" description="Dedicator of cytokinesis N-terminal" evidence="2">
    <location>
        <begin position="3"/>
        <end position="185"/>
    </location>
</feature>
<proteinExistence type="predicted"/>
<dbReference type="GO" id="GO:0007264">
    <property type="term" value="P:small GTPase-mediated signal transduction"/>
    <property type="evidence" value="ECO:0007669"/>
    <property type="project" value="InterPro"/>
</dbReference>
<evidence type="ECO:0000313" key="4">
    <source>
        <dbReference type="Proteomes" id="UP000270094"/>
    </source>
</evidence>
<dbReference type="GO" id="GO:0005737">
    <property type="term" value="C:cytoplasm"/>
    <property type="evidence" value="ECO:0007669"/>
    <property type="project" value="TreeGrafter"/>
</dbReference>
<dbReference type="Pfam" id="PF16172">
    <property type="entry name" value="DOCK_N"/>
    <property type="match status" value="1"/>
</dbReference>
<reference evidence="3 4" key="1">
    <citation type="submission" date="2018-11" db="EMBL/GenBank/DDBJ databases">
        <authorList>
            <consortium name="Pathogen Informatics"/>
        </authorList>
    </citation>
    <scope>NUCLEOTIDE SEQUENCE [LARGE SCALE GENOMIC DNA]</scope>
</reference>
<sequence length="204" mass="23596">MHYFNEVLDFIDYMLSVRQKILSGGVPSEELNALRIQLARKIDRGNMLLSLNVTIRDEHGLAYDPDSISFLQTYNEHLNAQKRVATDSFKLDPQEKPAKAFCLLLRVQCVELQMKYNCEITMVLYDMEAKHFVSDTFTFIWKSSNEQSSRDLNIRGLFTNFTHADIGKRLVLITRVAHISPVEHTSSTLRRNQEPGPPNLYCRQ</sequence>
<dbReference type="InterPro" id="IPR032376">
    <property type="entry name" value="DOCK_N"/>
</dbReference>
<dbReference type="EMBL" id="UYYB01018597">
    <property type="protein sequence ID" value="VDM71042.1"/>
    <property type="molecule type" value="Genomic_DNA"/>
</dbReference>
<dbReference type="GO" id="GO:0016477">
    <property type="term" value="P:cell migration"/>
    <property type="evidence" value="ECO:0007669"/>
    <property type="project" value="TreeGrafter"/>
</dbReference>
<dbReference type="PANTHER" id="PTHR45653">
    <property type="entry name" value="DEDICATOR OF CYTOKINESIS"/>
    <property type="match status" value="1"/>
</dbReference>
<evidence type="ECO:0000259" key="2">
    <source>
        <dbReference type="Pfam" id="PF16172"/>
    </source>
</evidence>
<accession>A0A3P7KV28</accession>
<organism evidence="3 4">
    <name type="scientific">Strongylus vulgaris</name>
    <name type="common">Blood worm</name>
    <dbReference type="NCBI Taxonomy" id="40348"/>
    <lineage>
        <taxon>Eukaryota</taxon>
        <taxon>Metazoa</taxon>
        <taxon>Ecdysozoa</taxon>
        <taxon>Nematoda</taxon>
        <taxon>Chromadorea</taxon>
        <taxon>Rhabditida</taxon>
        <taxon>Rhabditina</taxon>
        <taxon>Rhabditomorpha</taxon>
        <taxon>Strongyloidea</taxon>
        <taxon>Strongylidae</taxon>
        <taxon>Strongylus</taxon>
    </lineage>
</organism>
<dbReference type="GO" id="GO:0031267">
    <property type="term" value="F:small GTPase binding"/>
    <property type="evidence" value="ECO:0007669"/>
    <property type="project" value="TreeGrafter"/>
</dbReference>
<dbReference type="Gene3D" id="1.20.1270.350">
    <property type="entry name" value="Dedicator of cytokinesis N-terminal subdomain"/>
    <property type="match status" value="1"/>
</dbReference>
<dbReference type="GO" id="GO:0005886">
    <property type="term" value="C:plasma membrane"/>
    <property type="evidence" value="ECO:0007669"/>
    <property type="project" value="TreeGrafter"/>
</dbReference>
<dbReference type="OrthoDB" id="18896at2759"/>
<evidence type="ECO:0000256" key="1">
    <source>
        <dbReference type="SAM" id="MobiDB-lite"/>
    </source>
</evidence>
<keyword evidence="4" id="KW-1185">Reference proteome</keyword>
<name>A0A3P7KV28_STRVU</name>
<gene>
    <name evidence="3" type="ORF">SVUK_LOCUS6040</name>
</gene>
<feature type="region of interest" description="Disordered" evidence="1">
    <location>
        <begin position="184"/>
        <end position="204"/>
    </location>
</feature>
<dbReference type="InterPro" id="IPR026791">
    <property type="entry name" value="DOCK"/>
</dbReference>
<dbReference type="AlphaFoldDB" id="A0A3P7KV28"/>
<dbReference type="GO" id="GO:0007520">
    <property type="term" value="P:myoblast fusion"/>
    <property type="evidence" value="ECO:0007669"/>
    <property type="project" value="TreeGrafter"/>
</dbReference>
<dbReference type="Proteomes" id="UP000270094">
    <property type="component" value="Unassembled WGS sequence"/>
</dbReference>
<dbReference type="PANTHER" id="PTHR45653:SF10">
    <property type="entry name" value="MYOBLAST CITY, ISOFORM B"/>
    <property type="match status" value="1"/>
</dbReference>
<evidence type="ECO:0000313" key="3">
    <source>
        <dbReference type="EMBL" id="VDM71042.1"/>
    </source>
</evidence>
<feature type="non-terminal residue" evidence="3">
    <location>
        <position position="204"/>
    </location>
</feature>
<dbReference type="GO" id="GO:0005085">
    <property type="term" value="F:guanyl-nucleotide exchange factor activity"/>
    <property type="evidence" value="ECO:0007669"/>
    <property type="project" value="InterPro"/>
</dbReference>
<dbReference type="InterPro" id="IPR042455">
    <property type="entry name" value="DOCK_N_sub1"/>
</dbReference>